<feature type="transmembrane region" description="Helical" evidence="8">
    <location>
        <begin position="134"/>
        <end position="155"/>
    </location>
</feature>
<evidence type="ECO:0000256" key="2">
    <source>
        <dbReference type="ARBA" id="ARBA00008974"/>
    </source>
</evidence>
<dbReference type="InterPro" id="IPR001248">
    <property type="entry name" value="Pur-cyt_permease"/>
</dbReference>
<comment type="caution">
    <text evidence="9">The sequence shown here is derived from an EMBL/GenBank/DDBJ whole genome shotgun (WGS) entry which is preliminary data.</text>
</comment>
<protein>
    <submittedName>
        <fullName evidence="9">Cytosine permease</fullName>
    </submittedName>
</protein>
<reference evidence="9" key="1">
    <citation type="submission" date="2021-03" db="EMBL/GenBank/DDBJ databases">
        <title>The complete genome sequence of Acetobacter sp. TBRC 12339.</title>
        <authorList>
            <person name="Charoenyingcharoen P."/>
            <person name="Yukphan P."/>
        </authorList>
    </citation>
    <scope>NUCLEOTIDE SEQUENCE</scope>
    <source>
        <strain evidence="9">TBRC 12339</strain>
    </source>
</reference>
<feature type="transmembrane region" description="Helical" evidence="8">
    <location>
        <begin position="427"/>
        <end position="448"/>
    </location>
</feature>
<dbReference type="InterPro" id="IPR026030">
    <property type="entry name" value="Pur-cyt_permease_Fcy2/21/22"/>
</dbReference>
<sequence length="463" mass="48954">MSDSLSRIETETIYPIALENRHGRPRDLFTVWFGSNMMMLTVVTGALATTLFAQPIGAALGALVAGNLVGGVFMALHAAQGPRLGVPQMIQTRGQFGLWGAVPVTALVVLMYVGFAASNFVLGGEGLQQIFPGAGRMGCVVAMGVLTAIPALLGYRMIHAAARAMTFLCGVVVVASLLYIGVTQCQAILSAPARPATLRGLLATASAAALWQIAYAPYVSDYSRYLPPGRVGERAAFHASFWGCVGGSVLPMGIGALVGLLAGGHNVVATFAALLGVWAVPVLAALSLGITVATAMNIYCGALSTLTVLQTFRPTRQHRLGARIAVTLGLCGLTFVMAVAMSQSFMAAYDTFLQALMAVMIPWTAINLTDYYLLHHGEYDVASFFSPTGGRYGLFNKPALACYVLGIAVQVPFFATDFYTGPIARMMHGIDLAWVVSLCVTAPLYWAVERRFNPKALPRAATS</sequence>
<evidence type="ECO:0000256" key="3">
    <source>
        <dbReference type="ARBA" id="ARBA00022448"/>
    </source>
</evidence>
<feature type="transmembrane region" description="Helical" evidence="8">
    <location>
        <begin position="239"/>
        <end position="262"/>
    </location>
</feature>
<dbReference type="PANTHER" id="PTHR31806">
    <property type="entry name" value="PURINE-CYTOSINE PERMEASE FCY2-RELATED"/>
    <property type="match status" value="1"/>
</dbReference>
<dbReference type="Pfam" id="PF02133">
    <property type="entry name" value="Transp_cyt_pur"/>
    <property type="match status" value="1"/>
</dbReference>
<evidence type="ECO:0000313" key="9">
    <source>
        <dbReference type="EMBL" id="MBO1326653.1"/>
    </source>
</evidence>
<dbReference type="GO" id="GO:0005886">
    <property type="term" value="C:plasma membrane"/>
    <property type="evidence" value="ECO:0007669"/>
    <property type="project" value="TreeGrafter"/>
</dbReference>
<evidence type="ECO:0000256" key="8">
    <source>
        <dbReference type="SAM" id="Phobius"/>
    </source>
</evidence>
<feature type="transmembrane region" description="Helical" evidence="8">
    <location>
        <begin position="352"/>
        <end position="373"/>
    </location>
</feature>
<feature type="transmembrane region" description="Helical" evidence="8">
    <location>
        <begin position="320"/>
        <end position="340"/>
    </location>
</feature>
<dbReference type="PIRSF" id="PIRSF002744">
    <property type="entry name" value="Pur-cyt_permease"/>
    <property type="match status" value="1"/>
</dbReference>
<keyword evidence="3 7" id="KW-0813">Transport</keyword>
<evidence type="ECO:0000256" key="1">
    <source>
        <dbReference type="ARBA" id="ARBA00004141"/>
    </source>
</evidence>
<evidence type="ECO:0000256" key="6">
    <source>
        <dbReference type="ARBA" id="ARBA00023136"/>
    </source>
</evidence>
<keyword evidence="10" id="KW-1185">Reference proteome</keyword>
<feature type="transmembrane region" description="Helical" evidence="8">
    <location>
        <begin position="58"/>
        <end position="76"/>
    </location>
</feature>
<evidence type="ECO:0000256" key="7">
    <source>
        <dbReference type="PIRNR" id="PIRNR002744"/>
    </source>
</evidence>
<dbReference type="PANTHER" id="PTHR31806:SF1">
    <property type="entry name" value="PURINE-CYTOSINE PERMEASE FCY2-RELATED"/>
    <property type="match status" value="1"/>
</dbReference>
<comment type="subcellular location">
    <subcellularLocation>
        <location evidence="1">Membrane</location>
        <topology evidence="1">Multi-pass membrane protein</topology>
    </subcellularLocation>
</comment>
<dbReference type="Proteomes" id="UP000664073">
    <property type="component" value="Unassembled WGS sequence"/>
</dbReference>
<dbReference type="Gene3D" id="1.10.4160.10">
    <property type="entry name" value="Hydantoin permease"/>
    <property type="match status" value="1"/>
</dbReference>
<feature type="transmembrane region" description="Helical" evidence="8">
    <location>
        <begin position="394"/>
        <end position="415"/>
    </location>
</feature>
<keyword evidence="4 8" id="KW-0812">Transmembrane</keyword>
<proteinExistence type="inferred from homology"/>
<keyword evidence="6 7" id="KW-0472">Membrane</keyword>
<keyword evidence="5 8" id="KW-1133">Transmembrane helix</keyword>
<gene>
    <name evidence="9" type="ORF">J2D77_16010</name>
</gene>
<evidence type="ECO:0000256" key="5">
    <source>
        <dbReference type="ARBA" id="ARBA00022989"/>
    </source>
</evidence>
<dbReference type="AlphaFoldDB" id="A0A939HLH9"/>
<evidence type="ECO:0000256" key="4">
    <source>
        <dbReference type="ARBA" id="ARBA00022692"/>
    </source>
</evidence>
<organism evidence="9 10">
    <name type="scientific">Acetobacter garciniae</name>
    <dbReference type="NCBI Taxonomy" id="2817435"/>
    <lineage>
        <taxon>Bacteria</taxon>
        <taxon>Pseudomonadati</taxon>
        <taxon>Pseudomonadota</taxon>
        <taxon>Alphaproteobacteria</taxon>
        <taxon>Acetobacterales</taxon>
        <taxon>Acetobacteraceae</taxon>
        <taxon>Acetobacter</taxon>
    </lineage>
</organism>
<feature type="transmembrane region" description="Helical" evidence="8">
    <location>
        <begin position="268"/>
        <end position="299"/>
    </location>
</feature>
<feature type="transmembrane region" description="Helical" evidence="8">
    <location>
        <begin position="167"/>
        <end position="189"/>
    </location>
</feature>
<feature type="transmembrane region" description="Helical" evidence="8">
    <location>
        <begin position="201"/>
        <end position="218"/>
    </location>
</feature>
<dbReference type="EMBL" id="JAFVMH010000014">
    <property type="protein sequence ID" value="MBO1326653.1"/>
    <property type="molecule type" value="Genomic_DNA"/>
</dbReference>
<feature type="transmembrane region" description="Helical" evidence="8">
    <location>
        <begin position="96"/>
        <end position="122"/>
    </location>
</feature>
<name>A0A939HLH9_9PROT</name>
<comment type="similarity">
    <text evidence="2 7">Belongs to the purine-cytosine permease (2.A.39) family.</text>
</comment>
<dbReference type="GO" id="GO:0022857">
    <property type="term" value="F:transmembrane transporter activity"/>
    <property type="evidence" value="ECO:0007669"/>
    <property type="project" value="InterPro"/>
</dbReference>
<accession>A0A939HLH9</accession>
<evidence type="ECO:0000313" key="10">
    <source>
        <dbReference type="Proteomes" id="UP000664073"/>
    </source>
</evidence>
<dbReference type="RefSeq" id="WP_207847470.1">
    <property type="nucleotide sequence ID" value="NZ_JAFVMH010000014.1"/>
</dbReference>
<feature type="transmembrane region" description="Helical" evidence="8">
    <location>
        <begin position="28"/>
        <end position="52"/>
    </location>
</feature>